<dbReference type="InterPro" id="IPR012340">
    <property type="entry name" value="NA-bd_OB-fold"/>
</dbReference>
<comment type="similarity">
    <text evidence="1 7">Belongs to the RecO family.</text>
</comment>
<dbReference type="InterPro" id="IPR042242">
    <property type="entry name" value="RecO_C"/>
</dbReference>
<dbReference type="Gene3D" id="1.20.1440.120">
    <property type="entry name" value="Recombination protein O, C-terminal domain"/>
    <property type="match status" value="1"/>
</dbReference>
<organism evidence="9 10">
    <name type="scientific">Pelotalea chapellei</name>
    <dbReference type="NCBI Taxonomy" id="44671"/>
    <lineage>
        <taxon>Bacteria</taxon>
        <taxon>Pseudomonadati</taxon>
        <taxon>Thermodesulfobacteriota</taxon>
        <taxon>Desulfuromonadia</taxon>
        <taxon>Geobacterales</taxon>
        <taxon>Geobacteraceae</taxon>
        <taxon>Pelotalea</taxon>
    </lineage>
</organism>
<keyword evidence="3 7" id="KW-0227">DNA damage</keyword>
<dbReference type="InterPro" id="IPR003717">
    <property type="entry name" value="RecO"/>
</dbReference>
<name>A0ABS5UBT0_9BACT</name>
<evidence type="ECO:0000313" key="10">
    <source>
        <dbReference type="Proteomes" id="UP000784128"/>
    </source>
</evidence>
<dbReference type="Proteomes" id="UP000784128">
    <property type="component" value="Unassembled WGS sequence"/>
</dbReference>
<sequence length="242" mass="26717">MHTEKLQAFTISTIDYGDSDRIVSLFTLEQGRLRAFARGARKSRKRFGAALEPFARIEVQVRIKEGLSGLVQADIHSIYPHIRNDLEKIAHALYACELVDSITAESQPLPRLYRLFAAYLDRLETAPAQEDERRFFEINLLNILGYRPALENCSRCGTSYNTRGAILLEGGELCCGPCAAPGRPLSDATLKNLQACLGTGTFGSIPLQPDVLIQAGALLDDAISAHTGRRLKSLNFLRQVSL</sequence>
<protein>
    <recommendedName>
        <fullName evidence="2 7">DNA repair protein RecO</fullName>
    </recommendedName>
    <alternativeName>
        <fullName evidence="6 7">Recombination protein O</fullName>
    </alternativeName>
</protein>
<evidence type="ECO:0000313" key="9">
    <source>
        <dbReference type="EMBL" id="MBT1073152.1"/>
    </source>
</evidence>
<evidence type="ECO:0000256" key="7">
    <source>
        <dbReference type="HAMAP-Rule" id="MF_00201"/>
    </source>
</evidence>
<dbReference type="EMBL" id="JAHDYS010000017">
    <property type="protein sequence ID" value="MBT1073152.1"/>
    <property type="molecule type" value="Genomic_DNA"/>
</dbReference>
<dbReference type="Gene3D" id="2.40.50.140">
    <property type="entry name" value="Nucleic acid-binding proteins"/>
    <property type="match status" value="1"/>
</dbReference>
<proteinExistence type="inferred from homology"/>
<dbReference type="InterPro" id="IPR037278">
    <property type="entry name" value="ARFGAP/RecO"/>
</dbReference>
<dbReference type="SUPFAM" id="SSF50249">
    <property type="entry name" value="Nucleic acid-binding proteins"/>
    <property type="match status" value="1"/>
</dbReference>
<dbReference type="RefSeq" id="WP_214300897.1">
    <property type="nucleotide sequence ID" value="NZ_JAHDYS010000017.1"/>
</dbReference>
<dbReference type="PANTHER" id="PTHR33991">
    <property type="entry name" value="DNA REPAIR PROTEIN RECO"/>
    <property type="match status" value="1"/>
</dbReference>
<evidence type="ECO:0000256" key="4">
    <source>
        <dbReference type="ARBA" id="ARBA00023172"/>
    </source>
</evidence>
<evidence type="ECO:0000256" key="5">
    <source>
        <dbReference type="ARBA" id="ARBA00023204"/>
    </source>
</evidence>
<keyword evidence="4 7" id="KW-0233">DNA recombination</keyword>
<evidence type="ECO:0000259" key="8">
    <source>
        <dbReference type="Pfam" id="PF11967"/>
    </source>
</evidence>
<gene>
    <name evidence="7 9" type="primary">recO</name>
    <name evidence="9" type="ORF">KJB30_15265</name>
</gene>
<comment type="caution">
    <text evidence="9">The sequence shown here is derived from an EMBL/GenBank/DDBJ whole genome shotgun (WGS) entry which is preliminary data.</text>
</comment>
<dbReference type="InterPro" id="IPR022572">
    <property type="entry name" value="DNA_rep/recomb_RecO_N"/>
</dbReference>
<evidence type="ECO:0000256" key="1">
    <source>
        <dbReference type="ARBA" id="ARBA00007452"/>
    </source>
</evidence>
<feature type="domain" description="DNA replication/recombination mediator RecO N-terminal" evidence="8">
    <location>
        <begin position="1"/>
        <end position="78"/>
    </location>
</feature>
<dbReference type="Pfam" id="PF11967">
    <property type="entry name" value="RecO_N"/>
    <property type="match status" value="1"/>
</dbReference>
<evidence type="ECO:0000256" key="3">
    <source>
        <dbReference type="ARBA" id="ARBA00022763"/>
    </source>
</evidence>
<evidence type="ECO:0000256" key="2">
    <source>
        <dbReference type="ARBA" id="ARBA00021310"/>
    </source>
</evidence>
<dbReference type="HAMAP" id="MF_00201">
    <property type="entry name" value="RecO"/>
    <property type="match status" value="1"/>
</dbReference>
<dbReference type="NCBIfam" id="TIGR00613">
    <property type="entry name" value="reco"/>
    <property type="match status" value="1"/>
</dbReference>
<comment type="function">
    <text evidence="7">Involved in DNA repair and RecF pathway recombination.</text>
</comment>
<keyword evidence="5 7" id="KW-0234">DNA repair</keyword>
<dbReference type="Pfam" id="PF02565">
    <property type="entry name" value="RecO_C"/>
    <property type="match status" value="1"/>
</dbReference>
<dbReference type="PANTHER" id="PTHR33991:SF1">
    <property type="entry name" value="DNA REPAIR PROTEIN RECO"/>
    <property type="match status" value="1"/>
</dbReference>
<dbReference type="SUPFAM" id="SSF57863">
    <property type="entry name" value="ArfGap/RecO-like zinc finger"/>
    <property type="match status" value="1"/>
</dbReference>
<accession>A0ABS5UBT0</accession>
<reference evidence="9 10" key="1">
    <citation type="submission" date="2021-05" db="EMBL/GenBank/DDBJ databases">
        <title>The draft genome of Geobacter chapellei DSM 13688.</title>
        <authorList>
            <person name="Xu Z."/>
            <person name="Masuda Y."/>
            <person name="Itoh H."/>
            <person name="Senoo K."/>
        </authorList>
    </citation>
    <scope>NUCLEOTIDE SEQUENCE [LARGE SCALE GENOMIC DNA]</scope>
    <source>
        <strain evidence="9 10">DSM 13688</strain>
    </source>
</reference>
<evidence type="ECO:0000256" key="6">
    <source>
        <dbReference type="ARBA" id="ARBA00033409"/>
    </source>
</evidence>
<keyword evidence="10" id="KW-1185">Reference proteome</keyword>